<protein>
    <submittedName>
        <fullName evidence="1">Uncharacterized protein</fullName>
    </submittedName>
</protein>
<dbReference type="EMBL" id="JAXCGZ010009265">
    <property type="protein sequence ID" value="KAK7077342.1"/>
    <property type="molecule type" value="Genomic_DNA"/>
</dbReference>
<evidence type="ECO:0000313" key="1">
    <source>
        <dbReference type="EMBL" id="KAK7077342.1"/>
    </source>
</evidence>
<feature type="non-terminal residue" evidence="1">
    <location>
        <position position="58"/>
    </location>
</feature>
<sequence length="58" mass="6416">MHDTFTNSQQTIELGNFLCGDCHVLDVSEIKVIALRQSEGETPMKLTKPDPDAETVVI</sequence>
<dbReference type="AlphaFoldDB" id="A0AAN8X6A3"/>
<name>A0AAN8X6A3_HALRR</name>
<keyword evidence="2" id="KW-1185">Reference proteome</keyword>
<comment type="caution">
    <text evidence="1">The sequence shown here is derived from an EMBL/GenBank/DDBJ whole genome shotgun (WGS) entry which is preliminary data.</text>
</comment>
<evidence type="ECO:0000313" key="2">
    <source>
        <dbReference type="Proteomes" id="UP001381693"/>
    </source>
</evidence>
<dbReference type="Proteomes" id="UP001381693">
    <property type="component" value="Unassembled WGS sequence"/>
</dbReference>
<accession>A0AAN8X6A3</accession>
<reference evidence="1 2" key="1">
    <citation type="submission" date="2023-11" db="EMBL/GenBank/DDBJ databases">
        <title>Halocaridina rubra genome assembly.</title>
        <authorList>
            <person name="Smith C."/>
        </authorList>
    </citation>
    <scope>NUCLEOTIDE SEQUENCE [LARGE SCALE GENOMIC DNA]</scope>
    <source>
        <strain evidence="1">EP-1</strain>
        <tissue evidence="1">Whole</tissue>
    </source>
</reference>
<proteinExistence type="predicted"/>
<organism evidence="1 2">
    <name type="scientific">Halocaridina rubra</name>
    <name type="common">Hawaiian red shrimp</name>
    <dbReference type="NCBI Taxonomy" id="373956"/>
    <lineage>
        <taxon>Eukaryota</taxon>
        <taxon>Metazoa</taxon>
        <taxon>Ecdysozoa</taxon>
        <taxon>Arthropoda</taxon>
        <taxon>Crustacea</taxon>
        <taxon>Multicrustacea</taxon>
        <taxon>Malacostraca</taxon>
        <taxon>Eumalacostraca</taxon>
        <taxon>Eucarida</taxon>
        <taxon>Decapoda</taxon>
        <taxon>Pleocyemata</taxon>
        <taxon>Caridea</taxon>
        <taxon>Atyoidea</taxon>
        <taxon>Atyidae</taxon>
        <taxon>Halocaridina</taxon>
    </lineage>
</organism>
<gene>
    <name evidence="1" type="ORF">SK128_004717</name>
</gene>